<protein>
    <recommendedName>
        <fullName evidence="1">NAD-dependent epimerase/dehydratase domain-containing protein</fullName>
    </recommendedName>
</protein>
<keyword evidence="3" id="KW-1185">Reference proteome</keyword>
<dbReference type="InterPro" id="IPR050177">
    <property type="entry name" value="Lipid_A_modif_metabolic_enz"/>
</dbReference>
<dbReference type="InterPro" id="IPR001509">
    <property type="entry name" value="Epimerase_deHydtase"/>
</dbReference>
<dbReference type="PANTHER" id="PTHR43245">
    <property type="entry name" value="BIFUNCTIONAL POLYMYXIN RESISTANCE PROTEIN ARNA"/>
    <property type="match status" value="1"/>
</dbReference>
<dbReference type="Proteomes" id="UP000271241">
    <property type="component" value="Unassembled WGS sequence"/>
</dbReference>
<reference evidence="3" key="1">
    <citation type="journal article" date="2018" name="Nat. Microbiol.">
        <title>Leveraging single-cell genomics to expand the fungal tree of life.</title>
        <authorList>
            <person name="Ahrendt S.R."/>
            <person name="Quandt C.A."/>
            <person name="Ciobanu D."/>
            <person name="Clum A."/>
            <person name="Salamov A."/>
            <person name="Andreopoulos B."/>
            <person name="Cheng J.F."/>
            <person name="Woyke T."/>
            <person name="Pelin A."/>
            <person name="Henrissat B."/>
            <person name="Reynolds N.K."/>
            <person name="Benny G.L."/>
            <person name="Smith M.E."/>
            <person name="James T.Y."/>
            <person name="Grigoriev I.V."/>
        </authorList>
    </citation>
    <scope>NUCLEOTIDE SEQUENCE [LARGE SCALE GENOMIC DNA]</scope>
    <source>
        <strain evidence="3">RSA 1356</strain>
    </source>
</reference>
<evidence type="ECO:0000259" key="1">
    <source>
        <dbReference type="Pfam" id="PF01370"/>
    </source>
</evidence>
<dbReference type="Pfam" id="PF01370">
    <property type="entry name" value="Epimerase"/>
    <property type="match status" value="1"/>
</dbReference>
<evidence type="ECO:0000313" key="3">
    <source>
        <dbReference type="Proteomes" id="UP000271241"/>
    </source>
</evidence>
<name>A0A4P9XP45_9FUNG</name>
<sequence>MVANTKPSVLILGVLDPTSAHVVRYIVETGAAGQVRVATFNPLATCRFSTPCANALARVECMQTNPNQPESLNAAFKRSQDQGPWDYVFFFGDMRPGQSEQIYRLRISEPAQAVAQKARAAGVKLLVYLSSSLFYEKNSISKPNTEDAPMKPAHAVHRAINQLEKAMNETQGLCTIGLRSAITYGPEMYGKMFVPIAVARVHQELGDPVHSLVPADAPHHMVHINDLARAFWHTAQWRSRTQNLPEKLTFNVAQPIGNDPGRVASILESIFGVKTIFHNNFIGKAMSLAATLLSFQDDLNERLLGPWSRLLAESNIEYTPVSPYIEKELLGGNKFSIDGTRITKMTEFKYKHAAVTEEEFREAIREAQQMRFWPIKDIV</sequence>
<organism evidence="2 3">
    <name type="scientific">Thamnocephalis sphaerospora</name>
    <dbReference type="NCBI Taxonomy" id="78915"/>
    <lineage>
        <taxon>Eukaryota</taxon>
        <taxon>Fungi</taxon>
        <taxon>Fungi incertae sedis</taxon>
        <taxon>Zoopagomycota</taxon>
        <taxon>Zoopagomycotina</taxon>
        <taxon>Zoopagomycetes</taxon>
        <taxon>Zoopagales</taxon>
        <taxon>Sigmoideomycetaceae</taxon>
        <taxon>Thamnocephalis</taxon>
    </lineage>
</organism>
<feature type="domain" description="NAD-dependent epimerase/dehydratase" evidence="1">
    <location>
        <begin position="113"/>
        <end position="240"/>
    </location>
</feature>
<dbReference type="InterPro" id="IPR036291">
    <property type="entry name" value="NAD(P)-bd_dom_sf"/>
</dbReference>
<dbReference type="EMBL" id="KZ992692">
    <property type="protein sequence ID" value="RKP07632.1"/>
    <property type="molecule type" value="Genomic_DNA"/>
</dbReference>
<gene>
    <name evidence="2" type="ORF">THASP1DRAFT_30557</name>
</gene>
<accession>A0A4P9XP45</accession>
<dbReference type="OrthoDB" id="16464at2759"/>
<dbReference type="AlphaFoldDB" id="A0A4P9XP45"/>
<dbReference type="PANTHER" id="PTHR43245:SF11">
    <property type="entry name" value="LD23561P"/>
    <property type="match status" value="1"/>
</dbReference>
<dbReference type="SUPFAM" id="SSF51735">
    <property type="entry name" value="NAD(P)-binding Rossmann-fold domains"/>
    <property type="match status" value="1"/>
</dbReference>
<dbReference type="Gene3D" id="3.40.50.720">
    <property type="entry name" value="NAD(P)-binding Rossmann-like Domain"/>
    <property type="match status" value="1"/>
</dbReference>
<proteinExistence type="predicted"/>
<dbReference type="STRING" id="78915.A0A4P9XP45"/>
<evidence type="ECO:0000313" key="2">
    <source>
        <dbReference type="EMBL" id="RKP07632.1"/>
    </source>
</evidence>